<feature type="domain" description="4Fe-4S His(Cys)3-ligated-type" evidence="17">
    <location>
        <begin position="83"/>
        <end position="122"/>
    </location>
</feature>
<comment type="catalytic activity">
    <reaction evidence="13 14">
        <text>a quinone + NADH + 5 H(+)(in) = a quinol + NAD(+) + 4 H(+)(out)</text>
        <dbReference type="Rhea" id="RHEA:57888"/>
        <dbReference type="ChEBI" id="CHEBI:15378"/>
        <dbReference type="ChEBI" id="CHEBI:24646"/>
        <dbReference type="ChEBI" id="CHEBI:57540"/>
        <dbReference type="ChEBI" id="CHEBI:57945"/>
        <dbReference type="ChEBI" id="CHEBI:132124"/>
    </reaction>
</comment>
<keyword evidence="9 14" id="KW-0411">Iron-sulfur</keyword>
<keyword evidence="5 14" id="KW-0874">Quinone</keyword>
<dbReference type="RefSeq" id="WP_053136634.1">
    <property type="nucleotide sequence ID" value="NZ_JBLAVA010000001.1"/>
</dbReference>
<keyword evidence="11" id="KW-0830">Ubiquinone</keyword>
<dbReference type="PROSITE" id="PS51669">
    <property type="entry name" value="4FE4S_MOW_BIS_MGD"/>
    <property type="match status" value="1"/>
</dbReference>
<dbReference type="PANTHER" id="PTHR43105">
    <property type="entry name" value="RESPIRATORY NITRATE REDUCTASE"/>
    <property type="match status" value="1"/>
</dbReference>
<dbReference type="FunFam" id="2.20.25.90:FF:000003">
    <property type="entry name" value="NADH-quinone oxidoreductase"/>
    <property type="match status" value="1"/>
</dbReference>
<dbReference type="InterPro" id="IPR010228">
    <property type="entry name" value="NADH_UbQ_OxRdtase_Gsu"/>
</dbReference>
<comment type="cofactor">
    <cofactor evidence="14">
        <name>[2Fe-2S] cluster</name>
        <dbReference type="ChEBI" id="CHEBI:190135"/>
    </cofactor>
    <text evidence="14">Binds 1 [2Fe-2S] cluster per subunit.</text>
</comment>
<evidence type="ECO:0000259" key="15">
    <source>
        <dbReference type="PROSITE" id="PS51085"/>
    </source>
</evidence>
<dbReference type="InterPro" id="IPR006963">
    <property type="entry name" value="Mopterin_OxRdtase_4Fe-4S_dom"/>
</dbReference>
<dbReference type="Proteomes" id="UP000486534">
    <property type="component" value="Unassembled WGS sequence"/>
</dbReference>
<dbReference type="NCBIfam" id="TIGR01973">
    <property type="entry name" value="NuoG"/>
    <property type="match status" value="1"/>
</dbReference>
<dbReference type="CDD" id="cd02788">
    <property type="entry name" value="MopB_CT_NDH-1_NuoG2-N7"/>
    <property type="match status" value="1"/>
</dbReference>
<comment type="caution">
    <text evidence="18">The sequence shown here is derived from an EMBL/GenBank/DDBJ whole genome shotgun (WGS) entry which is preliminary data.</text>
</comment>
<feature type="domain" description="2Fe-2S ferredoxin-type" evidence="15">
    <location>
        <begin position="1"/>
        <end position="83"/>
    </location>
</feature>
<name>A0A7X1PR25_9PSED</name>
<dbReference type="PROSITE" id="PS00643">
    <property type="entry name" value="COMPLEX1_75K_3"/>
    <property type="match status" value="1"/>
</dbReference>
<evidence type="ECO:0000256" key="6">
    <source>
        <dbReference type="ARBA" id="ARBA00022723"/>
    </source>
</evidence>
<dbReference type="Gene3D" id="3.30.200.210">
    <property type="match status" value="1"/>
</dbReference>
<dbReference type="SUPFAM" id="SSF50692">
    <property type="entry name" value="ADC-like"/>
    <property type="match status" value="1"/>
</dbReference>
<dbReference type="PROSITE" id="PS51839">
    <property type="entry name" value="4FE4S_HC3"/>
    <property type="match status" value="1"/>
</dbReference>
<evidence type="ECO:0000256" key="13">
    <source>
        <dbReference type="ARBA" id="ARBA00047712"/>
    </source>
</evidence>
<feature type="domain" description="4Fe-4S Mo/W bis-MGD-type" evidence="16">
    <location>
        <begin position="221"/>
        <end position="277"/>
    </location>
</feature>
<dbReference type="PROSITE" id="PS00641">
    <property type="entry name" value="COMPLEX1_75K_1"/>
    <property type="match status" value="1"/>
</dbReference>
<sequence length="904" mass="98160">MATIHVDGKALEVNGADNLLQACLSLGLDIPYFCWHPALGSVGACRQCAVKQYTDENDTRGRIVMSCMTPASDGTWISIEDEESKAFRASVVEWLMTNHPHDCPVCEEGGHCHLQDMTVMTGHNERRYRFTKRTHQNQELGPFIAHEMNRCIACYRCVRYYKDYAGGTDLGVYGAHDNVYFGRVEDGVLESEFSGNLTEVCPTGVFTDKTHSERYNRKWDMQFSPSICHGCSSGCNISPGERYGELRRIENRFNGSVNQYFLCDRGRFGYGYVNRKDRPRQPRLADGTKLNLDQALDQAADLLRGRNIVGIGSPRASLESNYALLELVGAEHFYSGIEASELERIRLAMQVLKDSPLPIPNLREVEDHDAVFVLGEDLTQTAARMALALRQSVKGKAEEMADAMRVQPWLDAAVKNIGQHALNPLFIASLAATRLDDVAEECVHAAPDDLARIGFAVAHAIDASAPAVEGLDREAQELAQRIADALLAAKRPLIVSGTSLGSKALIEAAANIAKALKLRDKAGSISLVVPEANSLGLAMLGGESVDAALQAVIDGRADAIVVLENDLYTRTDAAKVDAALSAAKVVIVADHQQTATVERAHLVLSAASFAEGDGTLVSQEGRAQRFFQVFDPTYLDASIMVHEGWRWLHALRSTLLNKPVDWTQLDQVTAACAASNTQLASIVDAAPSAAFRIKGMKLAREPLRYSGRTAMRANQSVHEPRTPQDPDTAFAYSMEGYSGSAEPRSQVPFAWSPGWNSPQAWNKFQDEVGGHLRAGDPGTRLIESQGDRLSWFASAPKAFSPAQGTWQAVPFYHLFGSEENSSKAAPVQERIPAAYVALAKSEADRLGVNDGAMLAVSLAGQTLRLPLRINEELGAGLVALPVGLAGIPPAFAGFSVDGLQEAAQ</sequence>
<comment type="cofactor">
    <cofactor evidence="1 14">
        <name>[4Fe-4S] cluster</name>
        <dbReference type="ChEBI" id="CHEBI:49883"/>
    </cofactor>
</comment>
<evidence type="ECO:0000256" key="8">
    <source>
        <dbReference type="ARBA" id="ARBA00023004"/>
    </source>
</evidence>
<dbReference type="PANTHER" id="PTHR43105:SF10">
    <property type="entry name" value="NADH-QUINONE OXIDOREDUCTASE SUBUNIT G"/>
    <property type="match status" value="1"/>
</dbReference>
<keyword evidence="7 14" id="KW-1278">Translocase</keyword>
<comment type="subunit">
    <text evidence="12">Composed of 13 different subunits. Subunits NuoCD, E, F, and G constitute the peripheral sector of the complex.</text>
</comment>
<proteinExistence type="inferred from homology"/>
<dbReference type="GO" id="GO:0048038">
    <property type="term" value="F:quinone binding"/>
    <property type="evidence" value="ECO:0007669"/>
    <property type="project" value="UniProtKB-UniRule"/>
</dbReference>
<evidence type="ECO:0000259" key="17">
    <source>
        <dbReference type="PROSITE" id="PS51839"/>
    </source>
</evidence>
<dbReference type="InterPro" id="IPR000283">
    <property type="entry name" value="NADH_UbQ_OxRdtase_75kDa_su_CS"/>
</dbReference>
<dbReference type="SUPFAM" id="SSF54292">
    <property type="entry name" value="2Fe-2S ferredoxin-like"/>
    <property type="match status" value="1"/>
</dbReference>
<keyword evidence="3 14" id="KW-0004">4Fe-4S</keyword>
<comment type="function">
    <text evidence="14">NDH-1 shuttles electrons from NADH, via FMN and iron-sulfur (Fe-S) centers, to quinones in the respiratory chain. Couples the redox reaction to proton translocation (for every two electrons transferred, four hydrogen ions are translocated across the cytoplasmic membrane), and thus conserves the redox energy in a proton gradient.</text>
</comment>
<evidence type="ECO:0000259" key="16">
    <source>
        <dbReference type="PROSITE" id="PS51669"/>
    </source>
</evidence>
<accession>A0A7X1PR25</accession>
<keyword evidence="18" id="KW-0560">Oxidoreductase</keyword>
<dbReference type="GO" id="GO:0003954">
    <property type="term" value="F:NADH dehydrogenase activity"/>
    <property type="evidence" value="ECO:0007669"/>
    <property type="project" value="TreeGrafter"/>
</dbReference>
<dbReference type="PROSITE" id="PS51085">
    <property type="entry name" value="2FE2S_FER_2"/>
    <property type="match status" value="1"/>
</dbReference>
<evidence type="ECO:0000256" key="3">
    <source>
        <dbReference type="ARBA" id="ARBA00022485"/>
    </source>
</evidence>
<dbReference type="InterPro" id="IPR009010">
    <property type="entry name" value="Asp_de-COase-like_dom_sf"/>
</dbReference>
<dbReference type="InterPro" id="IPR036010">
    <property type="entry name" value="2Fe-2S_ferredoxin-like_sf"/>
</dbReference>
<dbReference type="Pfam" id="PF22117">
    <property type="entry name" value="Fer4_Nqo3"/>
    <property type="match status" value="1"/>
</dbReference>
<evidence type="ECO:0000256" key="1">
    <source>
        <dbReference type="ARBA" id="ARBA00001966"/>
    </source>
</evidence>
<keyword evidence="8 14" id="KW-0408">Iron</keyword>
<dbReference type="Pfam" id="PF10588">
    <property type="entry name" value="NADH-G_4Fe-4S_3"/>
    <property type="match status" value="1"/>
</dbReference>
<dbReference type="Pfam" id="PF13510">
    <property type="entry name" value="Fer2_4"/>
    <property type="match status" value="1"/>
</dbReference>
<evidence type="ECO:0000256" key="11">
    <source>
        <dbReference type="ARBA" id="ARBA00023075"/>
    </source>
</evidence>
<evidence type="ECO:0000256" key="10">
    <source>
        <dbReference type="ARBA" id="ARBA00023027"/>
    </source>
</evidence>
<dbReference type="CDD" id="cd00207">
    <property type="entry name" value="fer2"/>
    <property type="match status" value="1"/>
</dbReference>
<keyword evidence="10 14" id="KW-0520">NAD</keyword>
<dbReference type="Pfam" id="PF04879">
    <property type="entry name" value="Molybdop_Fe4S4"/>
    <property type="match status" value="1"/>
</dbReference>
<dbReference type="CDD" id="cd02771">
    <property type="entry name" value="MopB_NDH-1_NuoG2-N7"/>
    <property type="match status" value="1"/>
</dbReference>
<evidence type="ECO:0000256" key="7">
    <source>
        <dbReference type="ARBA" id="ARBA00022967"/>
    </source>
</evidence>
<dbReference type="SUPFAM" id="SSF54862">
    <property type="entry name" value="4Fe-4S ferredoxins"/>
    <property type="match status" value="1"/>
</dbReference>
<dbReference type="InterPro" id="IPR001041">
    <property type="entry name" value="2Fe-2S_ferredoxin-type"/>
</dbReference>
<evidence type="ECO:0000256" key="12">
    <source>
        <dbReference type="ARBA" id="ARBA00026021"/>
    </source>
</evidence>
<dbReference type="EMBL" id="WHUV01000005">
    <property type="protein sequence ID" value="MQA56884.1"/>
    <property type="molecule type" value="Genomic_DNA"/>
</dbReference>
<dbReference type="FunFam" id="3.40.50.740:FF:000006">
    <property type="entry name" value="NADH-quinone oxidoreductase"/>
    <property type="match status" value="1"/>
</dbReference>
<keyword evidence="4 14" id="KW-0001">2Fe-2S</keyword>
<dbReference type="GO" id="GO:0008137">
    <property type="term" value="F:NADH dehydrogenase (ubiquinone) activity"/>
    <property type="evidence" value="ECO:0007669"/>
    <property type="project" value="UniProtKB-UniRule"/>
</dbReference>
<comment type="similarity">
    <text evidence="2 14">Belongs to the complex I 75 kDa subunit family.</text>
</comment>
<evidence type="ECO:0000256" key="4">
    <source>
        <dbReference type="ARBA" id="ARBA00022714"/>
    </source>
</evidence>
<dbReference type="InterPro" id="IPR050123">
    <property type="entry name" value="Prok_molybdopt-oxidoreductase"/>
</dbReference>
<dbReference type="AlphaFoldDB" id="A0A7X1PR25"/>
<dbReference type="SUPFAM" id="SSF53706">
    <property type="entry name" value="Formate dehydrogenase/DMSO reductase, domains 1-3"/>
    <property type="match status" value="1"/>
</dbReference>
<evidence type="ECO:0000313" key="18">
    <source>
        <dbReference type="EMBL" id="MQA56884.1"/>
    </source>
</evidence>
<keyword evidence="6 14" id="KW-0479">Metal-binding</keyword>
<evidence type="ECO:0000256" key="14">
    <source>
        <dbReference type="RuleBase" id="RU003525"/>
    </source>
</evidence>
<evidence type="ECO:0000313" key="19">
    <source>
        <dbReference type="Proteomes" id="UP000486534"/>
    </source>
</evidence>
<gene>
    <name evidence="18" type="primary">nuoG</name>
    <name evidence="18" type="ORF">GDH07_26535</name>
</gene>
<protein>
    <recommendedName>
        <fullName evidence="14">NADH-quinone oxidoreductase</fullName>
        <ecNumber evidence="14">7.1.1.-</ecNumber>
    </recommendedName>
</protein>
<dbReference type="Gene3D" id="3.10.20.740">
    <property type="match status" value="1"/>
</dbReference>
<reference evidence="18 19" key="1">
    <citation type="submission" date="2019-10" db="EMBL/GenBank/DDBJ databases">
        <title>Pseudomonas dajingensis sp. nov., isolated from the profound head ulcers of farmed Murray cod (Maccullochella peelii peelii).</title>
        <authorList>
            <person name="Liu Y."/>
        </authorList>
    </citation>
    <scope>NUCLEOTIDE SEQUENCE [LARGE SCALE GENOMIC DNA]</scope>
    <source>
        <strain evidence="18 19">MC042</strain>
    </source>
</reference>
<organism evidence="18 19">
    <name type="scientific">Pseudomonas piscis</name>
    <dbReference type="NCBI Taxonomy" id="2614538"/>
    <lineage>
        <taxon>Bacteria</taxon>
        <taxon>Pseudomonadati</taxon>
        <taxon>Pseudomonadota</taxon>
        <taxon>Gammaproteobacteria</taxon>
        <taxon>Pseudomonadales</taxon>
        <taxon>Pseudomonadaceae</taxon>
        <taxon>Pseudomonas</taxon>
    </lineage>
</organism>
<dbReference type="GO" id="GO:0046872">
    <property type="term" value="F:metal ion binding"/>
    <property type="evidence" value="ECO:0007669"/>
    <property type="project" value="UniProtKB-UniRule"/>
</dbReference>
<dbReference type="SMART" id="SM00929">
    <property type="entry name" value="NADH-G_4Fe-4S_3"/>
    <property type="match status" value="1"/>
</dbReference>
<dbReference type="GO" id="GO:0051539">
    <property type="term" value="F:4 iron, 4 sulfur cluster binding"/>
    <property type="evidence" value="ECO:0007669"/>
    <property type="project" value="UniProtKB-KW"/>
</dbReference>
<dbReference type="InterPro" id="IPR054351">
    <property type="entry name" value="NADH_UbQ_OxRdtase_ferredoxin"/>
</dbReference>
<dbReference type="InterPro" id="IPR019574">
    <property type="entry name" value="NADH_UbQ_OxRdtase_Gsu_4Fe4S-bd"/>
</dbReference>
<dbReference type="GO" id="GO:0051537">
    <property type="term" value="F:2 iron, 2 sulfur cluster binding"/>
    <property type="evidence" value="ECO:0007669"/>
    <property type="project" value="UniProtKB-UniRule"/>
</dbReference>
<dbReference type="GO" id="GO:0042773">
    <property type="term" value="P:ATP synthesis coupled electron transport"/>
    <property type="evidence" value="ECO:0007669"/>
    <property type="project" value="InterPro"/>
</dbReference>
<dbReference type="PROSITE" id="PS00642">
    <property type="entry name" value="COMPLEX1_75K_2"/>
    <property type="match status" value="1"/>
</dbReference>
<dbReference type="InterPro" id="IPR006656">
    <property type="entry name" value="Mopterin_OxRdtase"/>
</dbReference>
<evidence type="ECO:0000256" key="5">
    <source>
        <dbReference type="ARBA" id="ARBA00022719"/>
    </source>
</evidence>
<dbReference type="Gene3D" id="3.40.50.740">
    <property type="match status" value="1"/>
</dbReference>
<dbReference type="EC" id="7.1.1.-" evidence="14"/>
<dbReference type="SMART" id="SM00926">
    <property type="entry name" value="Molybdop_Fe4S4"/>
    <property type="match status" value="1"/>
</dbReference>
<dbReference type="FunFam" id="3.10.20.740:FF:000002">
    <property type="entry name" value="NADH-quinone oxidoreductase"/>
    <property type="match status" value="1"/>
</dbReference>
<evidence type="ECO:0000256" key="9">
    <source>
        <dbReference type="ARBA" id="ARBA00023014"/>
    </source>
</evidence>
<evidence type="ECO:0000256" key="2">
    <source>
        <dbReference type="ARBA" id="ARBA00005404"/>
    </source>
</evidence>
<dbReference type="GO" id="GO:0016020">
    <property type="term" value="C:membrane"/>
    <property type="evidence" value="ECO:0007669"/>
    <property type="project" value="InterPro"/>
</dbReference>
<dbReference type="Pfam" id="PF00384">
    <property type="entry name" value="Molybdopterin"/>
    <property type="match status" value="1"/>
</dbReference>